<name>A0A382XER6_9ZZZZ</name>
<accession>A0A382XER6</accession>
<feature type="compositionally biased region" description="Low complexity" evidence="1">
    <location>
        <begin position="210"/>
        <end position="223"/>
    </location>
</feature>
<dbReference type="PROSITE" id="PS51257">
    <property type="entry name" value="PROKAR_LIPOPROTEIN"/>
    <property type="match status" value="1"/>
</dbReference>
<feature type="region of interest" description="Disordered" evidence="1">
    <location>
        <begin position="210"/>
        <end position="246"/>
    </location>
</feature>
<proteinExistence type="predicted"/>
<evidence type="ECO:0008006" key="4">
    <source>
        <dbReference type="Google" id="ProtNLM"/>
    </source>
</evidence>
<dbReference type="EMBL" id="UINC01167140">
    <property type="protein sequence ID" value="SVD69473.1"/>
    <property type="molecule type" value="Genomic_DNA"/>
</dbReference>
<keyword evidence="2" id="KW-0472">Membrane</keyword>
<sequence>MNHKTKINYFSHAGVICFFLCSTLFIGCSAPEKRLKKERLTLVYRQQSSFDTEIKKLRLEHPIKISAEQTTNHLLSLHYEELSLLGKKKYVFSSNDVLEIASLITKALNRIKSNKILHYEVETPSGKTTGTIFRVKGDINWRFETINGINFSNTGFPGFKGSSWQLLPKNGQHFHKEHTVLGNDQKRNWIIANLDLPVQSRRGLKLGLLKKISGKSPDPQSPKQKPPTSSPSSEKGEFEKRLQFLK</sequence>
<evidence type="ECO:0000256" key="2">
    <source>
        <dbReference type="SAM" id="Phobius"/>
    </source>
</evidence>
<reference evidence="3" key="1">
    <citation type="submission" date="2018-05" db="EMBL/GenBank/DDBJ databases">
        <authorList>
            <person name="Lanie J.A."/>
            <person name="Ng W.-L."/>
            <person name="Kazmierczak K.M."/>
            <person name="Andrzejewski T.M."/>
            <person name="Davidsen T.M."/>
            <person name="Wayne K.J."/>
            <person name="Tettelin H."/>
            <person name="Glass J.I."/>
            <person name="Rusch D."/>
            <person name="Podicherti R."/>
            <person name="Tsui H.-C.T."/>
            <person name="Winkler M.E."/>
        </authorList>
    </citation>
    <scope>NUCLEOTIDE SEQUENCE</scope>
</reference>
<protein>
    <recommendedName>
        <fullName evidence="4">Lipoprotein</fullName>
    </recommendedName>
</protein>
<gene>
    <name evidence="3" type="ORF">METZ01_LOCUS422327</name>
</gene>
<keyword evidence="2" id="KW-0812">Transmembrane</keyword>
<feature type="transmembrane region" description="Helical" evidence="2">
    <location>
        <begin position="12"/>
        <end position="30"/>
    </location>
</feature>
<evidence type="ECO:0000313" key="3">
    <source>
        <dbReference type="EMBL" id="SVD69473.1"/>
    </source>
</evidence>
<feature type="non-terminal residue" evidence="3">
    <location>
        <position position="246"/>
    </location>
</feature>
<evidence type="ECO:0000256" key="1">
    <source>
        <dbReference type="SAM" id="MobiDB-lite"/>
    </source>
</evidence>
<keyword evidence="2" id="KW-1133">Transmembrane helix</keyword>
<organism evidence="3">
    <name type="scientific">marine metagenome</name>
    <dbReference type="NCBI Taxonomy" id="408172"/>
    <lineage>
        <taxon>unclassified sequences</taxon>
        <taxon>metagenomes</taxon>
        <taxon>ecological metagenomes</taxon>
    </lineage>
</organism>
<feature type="compositionally biased region" description="Basic and acidic residues" evidence="1">
    <location>
        <begin position="234"/>
        <end position="246"/>
    </location>
</feature>
<dbReference type="AlphaFoldDB" id="A0A382XER6"/>